<feature type="non-terminal residue" evidence="2">
    <location>
        <position position="231"/>
    </location>
</feature>
<gene>
    <name evidence="2" type="ORF">MOQ_009125</name>
</gene>
<organism evidence="2 3">
    <name type="scientific">Trypanosoma cruzi marinkellei</name>
    <dbReference type="NCBI Taxonomy" id="85056"/>
    <lineage>
        <taxon>Eukaryota</taxon>
        <taxon>Discoba</taxon>
        <taxon>Euglenozoa</taxon>
        <taxon>Kinetoplastea</taxon>
        <taxon>Metakinetoplastina</taxon>
        <taxon>Trypanosomatida</taxon>
        <taxon>Trypanosomatidae</taxon>
        <taxon>Trypanosoma</taxon>
        <taxon>Schizotrypanum</taxon>
    </lineage>
</organism>
<dbReference type="NCBIfam" id="TIGR01631">
    <property type="entry name" value="Trypano_RHS"/>
    <property type="match status" value="1"/>
</dbReference>
<reference evidence="2 3" key="1">
    <citation type="journal article" date="2012" name="BMC Genomics">
        <title>Comparative genomic analysis of human infective Trypanosoma cruzi lineages with the bat-restricted subspecies T. cruzi marinkellei.</title>
        <authorList>
            <person name="Franzen O."/>
            <person name="Talavera-Lopez C."/>
            <person name="Ochaya S."/>
            <person name="Butler C.E."/>
            <person name="Messenger L.A."/>
            <person name="Lewis M.D."/>
            <person name="Llewellyn M.S."/>
            <person name="Marinkelle C.J."/>
            <person name="Tyler K.M."/>
            <person name="Miles M.A."/>
            <person name="Andersson B."/>
        </authorList>
    </citation>
    <scope>NUCLEOTIDE SEQUENCE [LARGE SCALE GENOMIC DNA]</scope>
    <source>
        <strain evidence="2 3">B7</strain>
    </source>
</reference>
<dbReference type="Pfam" id="PF07999">
    <property type="entry name" value="RHSP"/>
    <property type="match status" value="1"/>
</dbReference>
<comment type="caution">
    <text evidence="2">The sequence shown here is derived from an EMBL/GenBank/DDBJ whole genome shotgun (WGS) entry which is preliminary data.</text>
</comment>
<dbReference type="InterPro" id="IPR006518">
    <property type="entry name" value="Trypano_RHS"/>
</dbReference>
<dbReference type="InterPro" id="IPR046836">
    <property type="entry name" value="RHS_C"/>
</dbReference>
<dbReference type="AlphaFoldDB" id="K2LX31"/>
<dbReference type="OrthoDB" id="2340858at2759"/>
<accession>K2LX31</accession>
<name>K2LX31_TRYCR</name>
<evidence type="ECO:0000313" key="3">
    <source>
        <dbReference type="Proteomes" id="UP000007350"/>
    </source>
</evidence>
<proteinExistence type="predicted"/>
<evidence type="ECO:0000259" key="1">
    <source>
        <dbReference type="Pfam" id="PF07999"/>
    </source>
</evidence>
<sequence length="231" mass="25895">MDEVGPILRFIFDEKSSNDERKDIDKVVEELTNSNARQYIGVTNEKMWEAANPSQRLLQIVRVLGKSANNQYLNYPASKVIASKIYVHLSKKMSSREILNLLMRPAIFSLSNILEISGTAAFMDRGTVDIIENKLKELKPPGRRASELAALQRNPQGHPTDAMGLLTKEDDPVKHFAECGVMYKTATPNFPLVDAIFFMESPRKTMVGLQMTTAGQHHTTASTVRQLTECL</sequence>
<dbReference type="Proteomes" id="UP000007350">
    <property type="component" value="Unassembled WGS sequence"/>
</dbReference>
<protein>
    <submittedName>
        <fullName evidence="2">Retrotransposon hot spot (RHS) protein, putative</fullName>
    </submittedName>
</protein>
<keyword evidence="3" id="KW-1185">Reference proteome</keyword>
<evidence type="ECO:0000313" key="2">
    <source>
        <dbReference type="EMBL" id="EKF27158.1"/>
    </source>
</evidence>
<feature type="domain" description="Retrotransposon hot spot protein,C-terminal" evidence="1">
    <location>
        <begin position="1"/>
        <end position="139"/>
    </location>
</feature>
<dbReference type="EMBL" id="AHKC01018918">
    <property type="protein sequence ID" value="EKF27158.1"/>
    <property type="molecule type" value="Genomic_DNA"/>
</dbReference>